<feature type="chain" id="PRO_5026153686" evidence="1">
    <location>
        <begin position="26"/>
        <end position="162"/>
    </location>
</feature>
<dbReference type="Pfam" id="PF02643">
    <property type="entry name" value="DUF192"/>
    <property type="match status" value="1"/>
</dbReference>
<dbReference type="PANTHER" id="PTHR37953">
    <property type="entry name" value="UPF0127 PROTEIN MJ1496"/>
    <property type="match status" value="1"/>
</dbReference>
<gene>
    <name evidence="2" type="ORF">G8E03_07965</name>
</gene>
<proteinExistence type="predicted"/>
<evidence type="ECO:0000256" key="1">
    <source>
        <dbReference type="SAM" id="SignalP"/>
    </source>
</evidence>
<dbReference type="KEGG" id="mon:G8E03_07965"/>
<dbReference type="PANTHER" id="PTHR37953:SF1">
    <property type="entry name" value="UPF0127 PROTEIN MJ1496"/>
    <property type="match status" value="1"/>
</dbReference>
<evidence type="ECO:0000313" key="2">
    <source>
        <dbReference type="EMBL" id="QIK40708.1"/>
    </source>
</evidence>
<dbReference type="AlphaFoldDB" id="A0A6G7VLI2"/>
<keyword evidence="3" id="KW-1185">Reference proteome</keyword>
<dbReference type="Proteomes" id="UP000500791">
    <property type="component" value="Chromosome"/>
</dbReference>
<dbReference type="InterPro" id="IPR003795">
    <property type="entry name" value="DUF192"/>
</dbReference>
<sequence>MFATGTASFRSALCLVLLLATPVAAQQCREDRVDIRQDGLRVSIEVEIADTDEERARGLMFVEDMAQLEGMLFVYQDEPRQRSFWMRNTLIPLDMLFVAADGTVRDIHVNATPLDETPIPSATNDIFAVLEVNGGLTEMLGLTPGAQLRHPAFDTNPIWPCD</sequence>
<reference evidence="2 3" key="1">
    <citation type="submission" date="2020-03" db="EMBL/GenBank/DDBJ databases">
        <title>Complete genome sequence of Monaibacterium sp. ALG8 with diverse plasmids.</title>
        <authorList>
            <person name="Sun C."/>
        </authorList>
    </citation>
    <scope>NUCLEOTIDE SEQUENCE [LARGE SCALE GENOMIC DNA]</scope>
    <source>
        <strain evidence="2 3">ALG8</strain>
    </source>
</reference>
<accession>A0A6G7VLI2</accession>
<evidence type="ECO:0000313" key="3">
    <source>
        <dbReference type="Proteomes" id="UP000500791"/>
    </source>
</evidence>
<feature type="signal peptide" evidence="1">
    <location>
        <begin position="1"/>
        <end position="25"/>
    </location>
</feature>
<protein>
    <submittedName>
        <fullName evidence="2">DUF192 domain-containing protein</fullName>
    </submittedName>
</protein>
<dbReference type="InterPro" id="IPR038695">
    <property type="entry name" value="Saro_0823-like_sf"/>
</dbReference>
<dbReference type="EMBL" id="CP049811">
    <property type="protein sequence ID" value="QIK40708.1"/>
    <property type="molecule type" value="Genomic_DNA"/>
</dbReference>
<name>A0A6G7VLI2_9RHOB</name>
<keyword evidence="1" id="KW-0732">Signal</keyword>
<dbReference type="Gene3D" id="2.60.120.1140">
    <property type="entry name" value="Protein of unknown function DUF192"/>
    <property type="match status" value="1"/>
</dbReference>
<organism evidence="2 3">
    <name type="scientific">Pontivivens nitratireducens</name>
    <dbReference type="NCBI Taxonomy" id="2758038"/>
    <lineage>
        <taxon>Bacteria</taxon>
        <taxon>Pseudomonadati</taxon>
        <taxon>Pseudomonadota</taxon>
        <taxon>Alphaproteobacteria</taxon>
        <taxon>Rhodobacterales</taxon>
        <taxon>Paracoccaceae</taxon>
        <taxon>Pontivivens</taxon>
    </lineage>
</organism>